<dbReference type="GO" id="GO:0030288">
    <property type="term" value="C:outer membrane-bounded periplasmic space"/>
    <property type="evidence" value="ECO:0007669"/>
    <property type="project" value="TreeGrafter"/>
</dbReference>
<sequence length="863" mass="96867">MSIIFELYPWRAGALENRGMNLFPRRKARCPCLPWAFLSDKYSMIKLFEKTLKQQVPMTSTTHTQNKSTSKIRKQRVKKGRPSIFATLLKWMVVFFFTGIVLLGAGVTGFYFYISKDLPHINSLNDYRPATVSTVFSDDGRKIGEFFRERRIVIPLDQMPDHLKNAFIAAEDSRFREHAGVDFAGILRAFIKNIRAGAIVQGGSTITQQVTKSFFLSPERTYERKIKEVILAHRIDRRFSKNEILFLYLNQIYLGHGAYGVEAAAENYFGKHAKDLSLAECSMLAGLPQAPSKYSPFRHYDRARQRQIYVLNRMKEDGYIDNLAVTEAISTALDIKPRKNWFIEKVPCYTEHVRRYVVKKYGENALYEQGLQIHTAVDIEYQKIARKEVLKGVVDLDRRQGFRGPVKTLSPDEIQEFSQAAANDVTMKKLTSGEICQGVVVGFEKKSRNTRVRVGNINGIISIKDIRWARKPNIKVAPGQKKITRPTQVFSPGDVIRVRAVSFDEKKDQWLFSLEQDPLAQSALLSIETGTGLVKAMIGGRDYKNSQFNRAIQSRRQPGSSFKPIIYAAALDKGYTAASVIIDSPVVFTGAKKDFTWKPHNYKDTFHGPTLFRHALVKSRNVITVKILQDIGIDYVLDYAKKLGITSPIARDLSISLGSSGASLLEIVGAYTVFANQGYRIEPVFITKILDRDGNVIEQAELKRKKVIDMSTAYIMTSILESAVTSGTGWRVKALKRPAAGKTGTTNNLHDAWFLGYTPEYVTGVWVGFDSEASLGRGETGSRTASPIWLGYMAGVLDGKPVRTFNAPEGVVFAKIDAKTGLLPNDASSETLFECFKEGTVPTKVTPSPKVFTESEDLFKSDI</sequence>
<evidence type="ECO:0000256" key="1">
    <source>
        <dbReference type="ARBA" id="ARBA00004249"/>
    </source>
</evidence>
<dbReference type="GO" id="GO:0005886">
    <property type="term" value="C:plasma membrane"/>
    <property type="evidence" value="ECO:0007669"/>
    <property type="project" value="UniProtKB-SubCell"/>
</dbReference>
<keyword evidence="16" id="KW-0735">Signal-anchor</keyword>
<evidence type="ECO:0000313" key="30">
    <source>
        <dbReference type="Proteomes" id="UP000192418"/>
    </source>
</evidence>
<keyword evidence="11" id="KW-0328">Glycosyltransferase</keyword>
<evidence type="ECO:0000256" key="27">
    <source>
        <dbReference type="SAM" id="Phobius"/>
    </source>
</evidence>
<keyword evidence="7" id="KW-1003">Cell membrane</keyword>
<name>A0A1W2DBP4_9BACT</name>
<evidence type="ECO:0000256" key="15">
    <source>
        <dbReference type="ARBA" id="ARBA00022960"/>
    </source>
</evidence>
<evidence type="ECO:0000256" key="20">
    <source>
        <dbReference type="ARBA" id="ARBA00023251"/>
    </source>
</evidence>
<dbReference type="GO" id="GO:0009252">
    <property type="term" value="P:peptidoglycan biosynthetic process"/>
    <property type="evidence" value="ECO:0007669"/>
    <property type="project" value="UniProtKB-UniPathway"/>
</dbReference>
<evidence type="ECO:0000259" key="28">
    <source>
        <dbReference type="PROSITE" id="PS50126"/>
    </source>
</evidence>
<dbReference type="STRING" id="1121400.SAMN02746065_11658"/>
<evidence type="ECO:0000256" key="7">
    <source>
        <dbReference type="ARBA" id="ARBA00022475"/>
    </source>
</evidence>
<dbReference type="InterPro" id="IPR023346">
    <property type="entry name" value="Lysozyme-like_dom_sf"/>
</dbReference>
<comment type="catalytic activity">
    <reaction evidence="25">
        <text>[GlcNAc-(1-&gt;4)-Mur2Ac(oyl-L-Ala-gamma-D-Glu-L-Lys-D-Ala-D-Ala)](n)-di-trans,octa-cis-undecaprenyl diphosphate + beta-D-GlcNAc-(1-&gt;4)-Mur2Ac(oyl-L-Ala-gamma-D-Glu-L-Lys-D-Ala-D-Ala)-di-trans,octa-cis-undecaprenyl diphosphate = [GlcNAc-(1-&gt;4)-Mur2Ac(oyl-L-Ala-gamma-D-Glu-L-Lys-D-Ala-D-Ala)](n+1)-di-trans,octa-cis-undecaprenyl diphosphate + di-trans,octa-cis-undecaprenyl diphosphate + H(+)</text>
        <dbReference type="Rhea" id="RHEA:23708"/>
        <dbReference type="Rhea" id="RHEA-COMP:9602"/>
        <dbReference type="Rhea" id="RHEA-COMP:9603"/>
        <dbReference type="ChEBI" id="CHEBI:15378"/>
        <dbReference type="ChEBI" id="CHEBI:58405"/>
        <dbReference type="ChEBI" id="CHEBI:60033"/>
        <dbReference type="ChEBI" id="CHEBI:78435"/>
        <dbReference type="EC" id="2.4.99.28"/>
    </reaction>
</comment>
<keyword evidence="21" id="KW-0511">Multifunctional enzyme</keyword>
<comment type="similarity">
    <text evidence="3">In the C-terminal section; belongs to the transpeptidase family.</text>
</comment>
<dbReference type="EC" id="3.4.16.4" evidence="5"/>
<dbReference type="Pfam" id="PF00905">
    <property type="entry name" value="Transpeptidase"/>
    <property type="match status" value="1"/>
</dbReference>
<evidence type="ECO:0000256" key="6">
    <source>
        <dbReference type="ARBA" id="ARBA00018638"/>
    </source>
</evidence>
<evidence type="ECO:0000256" key="23">
    <source>
        <dbReference type="ARBA" id="ARBA00034000"/>
    </source>
</evidence>
<dbReference type="Gene3D" id="1.10.3810.10">
    <property type="entry name" value="Biosynthetic peptidoglycan transglycosylase-like"/>
    <property type="match status" value="1"/>
</dbReference>
<dbReference type="InterPro" id="IPR001460">
    <property type="entry name" value="PCN-bd_Tpept"/>
</dbReference>
<dbReference type="AlphaFoldDB" id="A0A1W2DBP4"/>
<dbReference type="PANTHER" id="PTHR32282">
    <property type="entry name" value="BINDING PROTEIN TRANSPEPTIDASE, PUTATIVE-RELATED"/>
    <property type="match status" value="1"/>
</dbReference>
<evidence type="ECO:0000256" key="22">
    <source>
        <dbReference type="ARBA" id="ARBA00023316"/>
    </source>
</evidence>
<keyword evidence="18 27" id="KW-1133">Transmembrane helix</keyword>
<dbReference type="InterPro" id="IPR050396">
    <property type="entry name" value="Glycosyltr_51/Transpeptidase"/>
</dbReference>
<evidence type="ECO:0000256" key="11">
    <source>
        <dbReference type="ARBA" id="ARBA00022676"/>
    </source>
</evidence>
<keyword evidence="10" id="KW-0645">Protease</keyword>
<feature type="domain" description="S1 motif" evidence="28">
    <location>
        <begin position="433"/>
        <end position="515"/>
    </location>
</feature>
<evidence type="ECO:0000256" key="3">
    <source>
        <dbReference type="ARBA" id="ARBA00007090"/>
    </source>
</evidence>
<dbReference type="Proteomes" id="UP000192418">
    <property type="component" value="Unassembled WGS sequence"/>
</dbReference>
<dbReference type="SUPFAM" id="SSF53955">
    <property type="entry name" value="Lysozyme-like"/>
    <property type="match status" value="1"/>
</dbReference>
<comment type="catalytic activity">
    <reaction evidence="23">
        <text>Preferential cleavage: (Ac)2-L-Lys-D-Ala-|-D-Ala. Also transpeptidation of peptidyl-alanyl moieties that are N-acyl substituents of D-alanine.</text>
        <dbReference type="EC" id="3.4.16.4"/>
    </reaction>
</comment>
<keyword evidence="19 27" id="KW-0472">Membrane</keyword>
<dbReference type="GO" id="GO:0006508">
    <property type="term" value="P:proteolysis"/>
    <property type="evidence" value="ECO:0007669"/>
    <property type="project" value="UniProtKB-KW"/>
</dbReference>
<evidence type="ECO:0000256" key="13">
    <source>
        <dbReference type="ARBA" id="ARBA00022692"/>
    </source>
</evidence>
<evidence type="ECO:0000256" key="25">
    <source>
        <dbReference type="ARBA" id="ARBA00049902"/>
    </source>
</evidence>
<dbReference type="Pfam" id="PF00912">
    <property type="entry name" value="Transgly"/>
    <property type="match status" value="1"/>
</dbReference>
<accession>A0A1W2DBP4</accession>
<evidence type="ECO:0000256" key="19">
    <source>
        <dbReference type="ARBA" id="ARBA00023136"/>
    </source>
</evidence>
<dbReference type="PROSITE" id="PS50126">
    <property type="entry name" value="S1"/>
    <property type="match status" value="1"/>
</dbReference>
<dbReference type="GO" id="GO:0071555">
    <property type="term" value="P:cell wall organization"/>
    <property type="evidence" value="ECO:0007669"/>
    <property type="project" value="UniProtKB-KW"/>
</dbReference>
<evidence type="ECO:0000256" key="14">
    <source>
        <dbReference type="ARBA" id="ARBA00022801"/>
    </source>
</evidence>
<evidence type="ECO:0000256" key="10">
    <source>
        <dbReference type="ARBA" id="ARBA00022670"/>
    </source>
</evidence>
<comment type="pathway">
    <text evidence="26">Glycan biosynthesis.</text>
</comment>
<reference evidence="29 30" key="1">
    <citation type="submission" date="2017-04" db="EMBL/GenBank/DDBJ databases">
        <authorList>
            <person name="Afonso C.L."/>
            <person name="Miller P.J."/>
            <person name="Scott M.A."/>
            <person name="Spackman E."/>
            <person name="Goraichik I."/>
            <person name="Dimitrov K.M."/>
            <person name="Suarez D.L."/>
            <person name="Swayne D.E."/>
        </authorList>
    </citation>
    <scope>NUCLEOTIDE SEQUENCE [LARGE SCALE GENOMIC DNA]</scope>
    <source>
        <strain evidence="29 30">DSM 3385</strain>
    </source>
</reference>
<comment type="similarity">
    <text evidence="4">In the N-terminal section; belongs to the glycosyltransferase 51 family.</text>
</comment>
<comment type="pathway">
    <text evidence="2">Cell wall biogenesis; peptidoglycan biosynthesis.</text>
</comment>
<dbReference type="FunFam" id="1.10.3810.10:FF:000003">
    <property type="entry name" value="Penicillin-binding protein 1a"/>
    <property type="match status" value="1"/>
</dbReference>
<evidence type="ECO:0000256" key="5">
    <source>
        <dbReference type="ARBA" id="ARBA00012448"/>
    </source>
</evidence>
<dbReference type="InterPro" id="IPR036950">
    <property type="entry name" value="PBP_transglycosylase"/>
</dbReference>
<feature type="transmembrane region" description="Helical" evidence="27">
    <location>
        <begin position="88"/>
        <end position="114"/>
    </location>
</feature>
<evidence type="ECO:0000256" key="8">
    <source>
        <dbReference type="ARBA" id="ARBA00022519"/>
    </source>
</evidence>
<dbReference type="Pfam" id="PF17092">
    <property type="entry name" value="PCB_OB"/>
    <property type="match status" value="1"/>
</dbReference>
<evidence type="ECO:0000256" key="9">
    <source>
        <dbReference type="ARBA" id="ARBA00022645"/>
    </source>
</evidence>
<dbReference type="GO" id="GO:0008360">
    <property type="term" value="P:regulation of cell shape"/>
    <property type="evidence" value="ECO:0007669"/>
    <property type="project" value="UniProtKB-KW"/>
</dbReference>
<evidence type="ECO:0000256" key="4">
    <source>
        <dbReference type="ARBA" id="ARBA00007739"/>
    </source>
</evidence>
<keyword evidence="12" id="KW-0808">Transferase</keyword>
<evidence type="ECO:0000256" key="21">
    <source>
        <dbReference type="ARBA" id="ARBA00023268"/>
    </source>
</evidence>
<keyword evidence="8" id="KW-0997">Cell inner membrane</keyword>
<dbReference type="InterPro" id="IPR001264">
    <property type="entry name" value="Glyco_trans_51"/>
</dbReference>
<dbReference type="SMART" id="SM00316">
    <property type="entry name" value="S1"/>
    <property type="match status" value="1"/>
</dbReference>
<dbReference type="GO" id="GO:0008658">
    <property type="term" value="F:penicillin binding"/>
    <property type="evidence" value="ECO:0007669"/>
    <property type="project" value="InterPro"/>
</dbReference>
<evidence type="ECO:0000256" key="17">
    <source>
        <dbReference type="ARBA" id="ARBA00022984"/>
    </source>
</evidence>
<proteinExistence type="inferred from homology"/>
<evidence type="ECO:0000256" key="2">
    <source>
        <dbReference type="ARBA" id="ARBA00004752"/>
    </source>
</evidence>
<dbReference type="NCBIfam" id="TIGR02074">
    <property type="entry name" value="PBP_1a_fam"/>
    <property type="match status" value="1"/>
</dbReference>
<evidence type="ECO:0000256" key="24">
    <source>
        <dbReference type="ARBA" id="ARBA00044770"/>
    </source>
</evidence>
<keyword evidence="9" id="KW-0121">Carboxypeptidase</keyword>
<dbReference type="GO" id="GO:0009002">
    <property type="term" value="F:serine-type D-Ala-D-Ala carboxypeptidase activity"/>
    <property type="evidence" value="ECO:0007669"/>
    <property type="project" value="UniProtKB-EC"/>
</dbReference>
<dbReference type="InterPro" id="IPR003029">
    <property type="entry name" value="S1_domain"/>
</dbReference>
<keyword evidence="30" id="KW-1185">Reference proteome</keyword>
<keyword evidence="17" id="KW-0573">Peptidoglycan synthesis</keyword>
<dbReference type="UniPathway" id="UPA00219"/>
<dbReference type="SUPFAM" id="SSF50249">
    <property type="entry name" value="Nucleic acid-binding proteins"/>
    <property type="match status" value="1"/>
</dbReference>
<dbReference type="GO" id="GO:0046677">
    <property type="term" value="P:response to antibiotic"/>
    <property type="evidence" value="ECO:0007669"/>
    <property type="project" value="UniProtKB-KW"/>
</dbReference>
<organism evidence="29 30">
    <name type="scientific">Desulfocicer vacuolatum DSM 3385</name>
    <dbReference type="NCBI Taxonomy" id="1121400"/>
    <lineage>
        <taxon>Bacteria</taxon>
        <taxon>Pseudomonadati</taxon>
        <taxon>Thermodesulfobacteriota</taxon>
        <taxon>Desulfobacteria</taxon>
        <taxon>Desulfobacterales</taxon>
        <taxon>Desulfobacteraceae</taxon>
        <taxon>Desulfocicer</taxon>
    </lineage>
</organism>
<dbReference type="PANTHER" id="PTHR32282:SF27">
    <property type="entry name" value="PENICILLIN-BINDING PROTEIN 1A"/>
    <property type="match status" value="1"/>
</dbReference>
<dbReference type="EMBL" id="FWXY01000016">
    <property type="protein sequence ID" value="SMC94428.1"/>
    <property type="molecule type" value="Genomic_DNA"/>
</dbReference>
<protein>
    <recommendedName>
        <fullName evidence="6">Penicillin-binding protein 1A</fullName>
        <ecNumber evidence="24">2.4.99.28</ecNumber>
        <ecNumber evidence="5">3.4.16.4</ecNumber>
    </recommendedName>
</protein>
<dbReference type="InterPro" id="IPR012338">
    <property type="entry name" value="Beta-lactam/transpept-like"/>
</dbReference>
<keyword evidence="13 27" id="KW-0812">Transmembrane</keyword>
<keyword evidence="15" id="KW-0133">Cell shape</keyword>
<evidence type="ECO:0000256" key="16">
    <source>
        <dbReference type="ARBA" id="ARBA00022968"/>
    </source>
</evidence>
<gene>
    <name evidence="29" type="ORF">SAMN02746065_11658</name>
</gene>
<evidence type="ECO:0000256" key="12">
    <source>
        <dbReference type="ARBA" id="ARBA00022679"/>
    </source>
</evidence>
<dbReference type="InterPro" id="IPR012340">
    <property type="entry name" value="NA-bd_OB-fold"/>
</dbReference>
<dbReference type="GO" id="GO:0003676">
    <property type="term" value="F:nucleic acid binding"/>
    <property type="evidence" value="ECO:0007669"/>
    <property type="project" value="InterPro"/>
</dbReference>
<dbReference type="InterPro" id="IPR031376">
    <property type="entry name" value="PCB_OB"/>
</dbReference>
<dbReference type="GO" id="GO:0008955">
    <property type="term" value="F:peptidoglycan glycosyltransferase activity"/>
    <property type="evidence" value="ECO:0007669"/>
    <property type="project" value="UniProtKB-EC"/>
</dbReference>
<evidence type="ECO:0000256" key="26">
    <source>
        <dbReference type="ARBA" id="ARBA00060592"/>
    </source>
</evidence>
<dbReference type="EC" id="2.4.99.28" evidence="24"/>
<evidence type="ECO:0000256" key="18">
    <source>
        <dbReference type="ARBA" id="ARBA00022989"/>
    </source>
</evidence>
<keyword evidence="14" id="KW-0378">Hydrolase</keyword>
<keyword evidence="20" id="KW-0046">Antibiotic resistance</keyword>
<dbReference type="SUPFAM" id="SSF56601">
    <property type="entry name" value="beta-lactamase/transpeptidase-like"/>
    <property type="match status" value="1"/>
</dbReference>
<evidence type="ECO:0000313" key="29">
    <source>
        <dbReference type="EMBL" id="SMC94428.1"/>
    </source>
</evidence>
<dbReference type="Gene3D" id="3.40.710.10">
    <property type="entry name" value="DD-peptidase/beta-lactamase superfamily"/>
    <property type="match status" value="2"/>
</dbReference>
<keyword evidence="22" id="KW-0961">Cell wall biogenesis/degradation</keyword>
<comment type="subcellular location">
    <subcellularLocation>
        <location evidence="1">Cell inner membrane</location>
        <topology evidence="1">Single-pass type II membrane protein</topology>
    </subcellularLocation>
</comment>